<protein>
    <submittedName>
        <fullName evidence="1">Uncharacterized protein</fullName>
    </submittedName>
</protein>
<organism evidence="1 2">
    <name type="scientific">Neptunomonas antarctica</name>
    <dbReference type="NCBI Taxonomy" id="619304"/>
    <lineage>
        <taxon>Bacteria</taxon>
        <taxon>Pseudomonadati</taxon>
        <taxon>Pseudomonadota</taxon>
        <taxon>Gammaproteobacteria</taxon>
        <taxon>Oceanospirillales</taxon>
        <taxon>Oceanospirillaceae</taxon>
        <taxon>Neptunomonas</taxon>
    </lineage>
</organism>
<dbReference type="AlphaFoldDB" id="A0A1N7NT80"/>
<reference evidence="2" key="1">
    <citation type="submission" date="2017-01" db="EMBL/GenBank/DDBJ databases">
        <authorList>
            <person name="Varghese N."/>
            <person name="Submissions S."/>
        </authorList>
    </citation>
    <scope>NUCLEOTIDE SEQUENCE [LARGE SCALE GENOMIC DNA]</scope>
    <source>
        <strain evidence="2">DSM 22306</strain>
    </source>
</reference>
<evidence type="ECO:0000313" key="1">
    <source>
        <dbReference type="EMBL" id="SIT01544.1"/>
    </source>
</evidence>
<dbReference type="OrthoDB" id="9794443at2"/>
<name>A0A1N7NT80_9GAMM</name>
<proteinExistence type="predicted"/>
<dbReference type="RefSeq" id="WP_054343501.1">
    <property type="nucleotide sequence ID" value="NZ_FTOE01000011.1"/>
</dbReference>
<gene>
    <name evidence="1" type="ORF">SAMN05421760_11117</name>
</gene>
<dbReference type="Proteomes" id="UP000185999">
    <property type="component" value="Unassembled WGS sequence"/>
</dbReference>
<keyword evidence="2" id="KW-1185">Reference proteome</keyword>
<sequence>MDMAAIPFGTTDLSEITPTRHVREKCFALWRTRQCGNIRVSMAEYSAEISTVFSGAIEYDAYALFKLYVYISHLQR</sequence>
<accession>A0A1N7NT80</accession>
<dbReference type="STRING" id="619304.SAMN05421760_11117"/>
<evidence type="ECO:0000313" key="2">
    <source>
        <dbReference type="Proteomes" id="UP000185999"/>
    </source>
</evidence>
<dbReference type="EMBL" id="FTOE01000011">
    <property type="protein sequence ID" value="SIT01544.1"/>
    <property type="molecule type" value="Genomic_DNA"/>
</dbReference>